<dbReference type="RefSeq" id="WP_277863384.1">
    <property type="nucleotide sequence ID" value="NZ_JARRAG010000002.1"/>
</dbReference>
<gene>
    <name evidence="2" type="ORF">PZE19_25300</name>
</gene>
<sequence length="92" mass="9163">MPFSRSNLLTFGAGLVAGAAGYATYPKWKHKVAPLVSAVVAGASAAFQDAQAAAAEVAPDADANAHAAHEATRGPWGATDRNGSGVTTPSTL</sequence>
<name>A0ABT6FHQ5_9BACT</name>
<dbReference type="Proteomes" id="UP001216907">
    <property type="component" value="Unassembled WGS sequence"/>
</dbReference>
<evidence type="ECO:0008006" key="4">
    <source>
        <dbReference type="Google" id="ProtNLM"/>
    </source>
</evidence>
<evidence type="ECO:0000256" key="1">
    <source>
        <dbReference type="SAM" id="MobiDB-lite"/>
    </source>
</evidence>
<keyword evidence="3" id="KW-1185">Reference proteome</keyword>
<reference evidence="2 3" key="1">
    <citation type="submission" date="2023-03" db="EMBL/GenBank/DDBJ databases">
        <title>Paludisphaera mucosa sp. nov. a novel planctomycete from northern fen.</title>
        <authorList>
            <person name="Ivanova A."/>
        </authorList>
    </citation>
    <scope>NUCLEOTIDE SEQUENCE [LARGE SCALE GENOMIC DNA]</scope>
    <source>
        <strain evidence="2 3">Pla2</strain>
    </source>
</reference>
<proteinExistence type="predicted"/>
<evidence type="ECO:0000313" key="2">
    <source>
        <dbReference type="EMBL" id="MDG3007095.1"/>
    </source>
</evidence>
<feature type="compositionally biased region" description="Polar residues" evidence="1">
    <location>
        <begin position="81"/>
        <end position="92"/>
    </location>
</feature>
<feature type="region of interest" description="Disordered" evidence="1">
    <location>
        <begin position="58"/>
        <end position="92"/>
    </location>
</feature>
<evidence type="ECO:0000313" key="3">
    <source>
        <dbReference type="Proteomes" id="UP001216907"/>
    </source>
</evidence>
<protein>
    <recommendedName>
        <fullName evidence="4">YtxH domain-containing protein</fullName>
    </recommendedName>
</protein>
<organism evidence="2 3">
    <name type="scientific">Paludisphaera mucosa</name>
    <dbReference type="NCBI Taxonomy" id="3030827"/>
    <lineage>
        <taxon>Bacteria</taxon>
        <taxon>Pseudomonadati</taxon>
        <taxon>Planctomycetota</taxon>
        <taxon>Planctomycetia</taxon>
        <taxon>Isosphaerales</taxon>
        <taxon>Isosphaeraceae</taxon>
        <taxon>Paludisphaera</taxon>
    </lineage>
</organism>
<comment type="caution">
    <text evidence="2">The sequence shown here is derived from an EMBL/GenBank/DDBJ whole genome shotgun (WGS) entry which is preliminary data.</text>
</comment>
<accession>A0ABT6FHQ5</accession>
<dbReference type="EMBL" id="JARRAG010000002">
    <property type="protein sequence ID" value="MDG3007095.1"/>
    <property type="molecule type" value="Genomic_DNA"/>
</dbReference>